<dbReference type="InterPro" id="IPR035906">
    <property type="entry name" value="MetI-like_sf"/>
</dbReference>
<evidence type="ECO:0000256" key="5">
    <source>
        <dbReference type="ARBA" id="ARBA00022989"/>
    </source>
</evidence>
<comment type="similarity">
    <text evidence="7">Belongs to the binding-protein-dependent transport system permease family.</text>
</comment>
<feature type="transmembrane region" description="Helical" evidence="7">
    <location>
        <begin position="157"/>
        <end position="182"/>
    </location>
</feature>
<evidence type="ECO:0000256" key="1">
    <source>
        <dbReference type="ARBA" id="ARBA00004651"/>
    </source>
</evidence>
<dbReference type="PANTHER" id="PTHR43376">
    <property type="entry name" value="OLIGOPEPTIDE TRANSPORT SYSTEM PERMEASE PROTEIN"/>
    <property type="match status" value="1"/>
</dbReference>
<accession>A0A0W7TM51</accession>
<dbReference type="Pfam" id="PF00528">
    <property type="entry name" value="BPD_transp_1"/>
    <property type="match status" value="1"/>
</dbReference>
<keyword evidence="6 7" id="KW-0472">Membrane</keyword>
<dbReference type="GO" id="GO:0005886">
    <property type="term" value="C:plasma membrane"/>
    <property type="evidence" value="ECO:0007669"/>
    <property type="project" value="UniProtKB-SubCell"/>
</dbReference>
<dbReference type="SUPFAM" id="SSF161098">
    <property type="entry name" value="MetI-like"/>
    <property type="match status" value="1"/>
</dbReference>
<evidence type="ECO:0000256" key="3">
    <source>
        <dbReference type="ARBA" id="ARBA00022475"/>
    </source>
</evidence>
<dbReference type="PROSITE" id="PS50928">
    <property type="entry name" value="ABC_TM1"/>
    <property type="match status" value="1"/>
</dbReference>
<feature type="transmembrane region" description="Helical" evidence="7">
    <location>
        <begin position="62"/>
        <end position="80"/>
    </location>
</feature>
<feature type="transmembrane region" description="Helical" evidence="7">
    <location>
        <begin position="194"/>
        <end position="216"/>
    </location>
</feature>
<protein>
    <recommendedName>
        <fullName evidence="8">ABC transmembrane type-1 domain-containing protein</fullName>
    </recommendedName>
</protein>
<keyword evidence="3" id="KW-1003">Cell membrane</keyword>
<feature type="domain" description="ABC transmembrane type-1" evidence="8">
    <location>
        <begin position="155"/>
        <end position="363"/>
    </location>
</feature>
<feature type="transmembrane region" description="Helical" evidence="7">
    <location>
        <begin position="302"/>
        <end position="324"/>
    </location>
</feature>
<comment type="caution">
    <text evidence="9">The sequence shown here is derived from an EMBL/GenBank/DDBJ whole genome shotgun (WGS) entry which is preliminary data.</text>
</comment>
<reference evidence="9 10" key="1">
    <citation type="submission" date="2015-10" db="EMBL/GenBank/DDBJ databases">
        <title>A novel member of the family Ruminococcaceae isolated from human faeces.</title>
        <authorList>
            <person name="Shkoporov A.N."/>
            <person name="Chaplin A.V."/>
            <person name="Motuzova O.V."/>
            <person name="Kafarskaia L.I."/>
            <person name="Efimov B.A."/>
        </authorList>
    </citation>
    <scope>NUCLEOTIDE SEQUENCE [LARGE SCALE GENOMIC DNA]</scope>
    <source>
        <strain evidence="9 10">668</strain>
    </source>
</reference>
<dbReference type="AlphaFoldDB" id="A0A0W7TM51"/>
<feature type="transmembrane region" description="Helical" evidence="7">
    <location>
        <begin position="344"/>
        <end position="367"/>
    </location>
</feature>
<evidence type="ECO:0000256" key="4">
    <source>
        <dbReference type="ARBA" id="ARBA00022692"/>
    </source>
</evidence>
<proteinExistence type="inferred from homology"/>
<dbReference type="InterPro" id="IPR000515">
    <property type="entry name" value="MetI-like"/>
</dbReference>
<evidence type="ECO:0000259" key="8">
    <source>
        <dbReference type="PROSITE" id="PS50928"/>
    </source>
</evidence>
<dbReference type="GO" id="GO:0055085">
    <property type="term" value="P:transmembrane transport"/>
    <property type="evidence" value="ECO:0007669"/>
    <property type="project" value="InterPro"/>
</dbReference>
<organism evidence="9 10">
    <name type="scientific">Ruthenibacterium lactatiformans</name>
    <dbReference type="NCBI Taxonomy" id="1550024"/>
    <lineage>
        <taxon>Bacteria</taxon>
        <taxon>Bacillati</taxon>
        <taxon>Bacillota</taxon>
        <taxon>Clostridia</taxon>
        <taxon>Eubacteriales</taxon>
        <taxon>Oscillospiraceae</taxon>
        <taxon>Ruthenibacterium</taxon>
    </lineage>
</organism>
<dbReference type="Gene3D" id="1.10.3720.10">
    <property type="entry name" value="MetI-like"/>
    <property type="match status" value="1"/>
</dbReference>
<feature type="transmembrane region" description="Helical" evidence="7">
    <location>
        <begin position="240"/>
        <end position="261"/>
    </location>
</feature>
<sequence>MLLIRESEDLQKENIFARVEMWRSCLGMQKNGCSEEIRCSRFIFHIGGNKVKTTYRYLFRQITFYLIVFLVIISVNFVIIHSMPGDPLLNILGENEYTYLLQKRPETLQQMYVEYGLDGSFFQQYLRFLSKTLRLDFGYSYVRAARVTDVVFSHLGWTLLLTVPSILIAAVTGAVLGVFCGWRQGRLEKILTPLFVFLNSVPTYCLGILALFYVAFQARLFPIGGMASAYTTGLARIADILWHMVLPVSLLAISKSAYNYLIMKNSVTMIKNENYMLVAKAKGLSERRLLCKHLMRNALLPYITNVFMQFGHAMAGVMTLETVFSWKGMGKLMADSAATKDYQVLQLSFMLLCACVMTFNILSDLICHIVDPRIKSEDVVA</sequence>
<keyword evidence="2 7" id="KW-0813">Transport</keyword>
<name>A0A0W7TM51_9FIRM</name>
<dbReference type="Pfam" id="PF19300">
    <property type="entry name" value="BPD_transp_1_N"/>
    <property type="match status" value="1"/>
</dbReference>
<gene>
    <name evidence="9" type="ORF">ASJ35_16760</name>
</gene>
<evidence type="ECO:0000313" key="9">
    <source>
        <dbReference type="EMBL" id="KUE74907.1"/>
    </source>
</evidence>
<keyword evidence="4 7" id="KW-0812">Transmembrane</keyword>
<keyword evidence="5 7" id="KW-1133">Transmembrane helix</keyword>
<comment type="subcellular location">
    <subcellularLocation>
        <location evidence="1 7">Cell membrane</location>
        <topology evidence="1 7">Multi-pass membrane protein</topology>
    </subcellularLocation>
</comment>
<evidence type="ECO:0000313" key="10">
    <source>
        <dbReference type="Proteomes" id="UP000053433"/>
    </source>
</evidence>
<evidence type="ECO:0000256" key="2">
    <source>
        <dbReference type="ARBA" id="ARBA00022448"/>
    </source>
</evidence>
<dbReference type="InterPro" id="IPR045621">
    <property type="entry name" value="BPD_transp_1_N"/>
</dbReference>
<dbReference type="CDD" id="cd06261">
    <property type="entry name" value="TM_PBP2"/>
    <property type="match status" value="1"/>
</dbReference>
<dbReference type="Proteomes" id="UP000053433">
    <property type="component" value="Unassembled WGS sequence"/>
</dbReference>
<evidence type="ECO:0000256" key="7">
    <source>
        <dbReference type="RuleBase" id="RU363032"/>
    </source>
</evidence>
<dbReference type="EMBL" id="LMUA01000037">
    <property type="protein sequence ID" value="KUE74907.1"/>
    <property type="molecule type" value="Genomic_DNA"/>
</dbReference>
<dbReference type="PANTHER" id="PTHR43376:SF1">
    <property type="entry name" value="OLIGOPEPTIDE TRANSPORT SYSTEM PERMEASE PROTEIN"/>
    <property type="match status" value="1"/>
</dbReference>
<evidence type="ECO:0000256" key="6">
    <source>
        <dbReference type="ARBA" id="ARBA00023136"/>
    </source>
</evidence>